<dbReference type="Proteomes" id="UP000807025">
    <property type="component" value="Unassembled WGS sequence"/>
</dbReference>
<protein>
    <submittedName>
        <fullName evidence="1">Uncharacterized protein</fullName>
    </submittedName>
</protein>
<name>A0A9P6DB92_PLEER</name>
<sequence>MSTKETAPPWGCSQSSPFLALRGCCRRRRVPVCQRWLPPISSRVGTFITLPAWNGVCVRLTVATVLSVPMLIRIRS</sequence>
<dbReference type="EMBL" id="MU154538">
    <property type="protein sequence ID" value="KAF9498337.1"/>
    <property type="molecule type" value="Genomic_DNA"/>
</dbReference>
<reference evidence="1" key="1">
    <citation type="submission" date="2020-11" db="EMBL/GenBank/DDBJ databases">
        <authorList>
            <consortium name="DOE Joint Genome Institute"/>
            <person name="Ahrendt S."/>
            <person name="Riley R."/>
            <person name="Andreopoulos W."/>
            <person name="Labutti K."/>
            <person name="Pangilinan J."/>
            <person name="Ruiz-Duenas F.J."/>
            <person name="Barrasa J.M."/>
            <person name="Sanchez-Garcia M."/>
            <person name="Camarero S."/>
            <person name="Miyauchi S."/>
            <person name="Serrano A."/>
            <person name="Linde D."/>
            <person name="Babiker R."/>
            <person name="Drula E."/>
            <person name="Ayuso-Fernandez I."/>
            <person name="Pacheco R."/>
            <person name="Padilla G."/>
            <person name="Ferreira P."/>
            <person name="Barriuso J."/>
            <person name="Kellner H."/>
            <person name="Castanera R."/>
            <person name="Alfaro M."/>
            <person name="Ramirez L."/>
            <person name="Pisabarro A.G."/>
            <person name="Kuo A."/>
            <person name="Tritt A."/>
            <person name="Lipzen A."/>
            <person name="He G."/>
            <person name="Yan M."/>
            <person name="Ng V."/>
            <person name="Cullen D."/>
            <person name="Martin F."/>
            <person name="Rosso M.-N."/>
            <person name="Henrissat B."/>
            <person name="Hibbett D."/>
            <person name="Martinez A.T."/>
            <person name="Grigoriev I.V."/>
        </authorList>
    </citation>
    <scope>NUCLEOTIDE SEQUENCE</scope>
    <source>
        <strain evidence="1">ATCC 90797</strain>
    </source>
</reference>
<accession>A0A9P6DB92</accession>
<comment type="caution">
    <text evidence="1">The sequence shown here is derived from an EMBL/GenBank/DDBJ whole genome shotgun (WGS) entry which is preliminary data.</text>
</comment>
<proteinExistence type="predicted"/>
<keyword evidence="2" id="KW-1185">Reference proteome</keyword>
<evidence type="ECO:0000313" key="1">
    <source>
        <dbReference type="EMBL" id="KAF9498337.1"/>
    </source>
</evidence>
<organism evidence="1 2">
    <name type="scientific">Pleurotus eryngii</name>
    <name type="common">Boletus of the steppes</name>
    <dbReference type="NCBI Taxonomy" id="5323"/>
    <lineage>
        <taxon>Eukaryota</taxon>
        <taxon>Fungi</taxon>
        <taxon>Dikarya</taxon>
        <taxon>Basidiomycota</taxon>
        <taxon>Agaricomycotina</taxon>
        <taxon>Agaricomycetes</taxon>
        <taxon>Agaricomycetidae</taxon>
        <taxon>Agaricales</taxon>
        <taxon>Pleurotineae</taxon>
        <taxon>Pleurotaceae</taxon>
        <taxon>Pleurotus</taxon>
    </lineage>
</organism>
<dbReference type="AlphaFoldDB" id="A0A9P6DB92"/>
<evidence type="ECO:0000313" key="2">
    <source>
        <dbReference type="Proteomes" id="UP000807025"/>
    </source>
</evidence>
<gene>
    <name evidence="1" type="ORF">BDN71DRAFT_420683</name>
</gene>